<organism evidence="2 3">
    <name type="scientific">Hypholoma sublateritium (strain FD-334 SS-4)</name>
    <dbReference type="NCBI Taxonomy" id="945553"/>
    <lineage>
        <taxon>Eukaryota</taxon>
        <taxon>Fungi</taxon>
        <taxon>Dikarya</taxon>
        <taxon>Basidiomycota</taxon>
        <taxon>Agaricomycotina</taxon>
        <taxon>Agaricomycetes</taxon>
        <taxon>Agaricomycetidae</taxon>
        <taxon>Agaricales</taxon>
        <taxon>Agaricineae</taxon>
        <taxon>Strophariaceae</taxon>
        <taxon>Hypholoma</taxon>
    </lineage>
</organism>
<dbReference type="OrthoDB" id="3685327at2759"/>
<name>A0A0D2P6D0_HYPSF</name>
<keyword evidence="3" id="KW-1185">Reference proteome</keyword>
<dbReference type="EMBL" id="KN817527">
    <property type="protein sequence ID" value="KJA26499.1"/>
    <property type="molecule type" value="Genomic_DNA"/>
</dbReference>
<dbReference type="Proteomes" id="UP000054270">
    <property type="component" value="Unassembled WGS sequence"/>
</dbReference>
<evidence type="ECO:0000313" key="3">
    <source>
        <dbReference type="Proteomes" id="UP000054270"/>
    </source>
</evidence>
<protein>
    <submittedName>
        <fullName evidence="2">Uncharacterized protein</fullName>
    </submittedName>
</protein>
<dbReference type="STRING" id="945553.A0A0D2P6D0"/>
<evidence type="ECO:0000256" key="1">
    <source>
        <dbReference type="SAM" id="SignalP"/>
    </source>
</evidence>
<reference evidence="3" key="1">
    <citation type="submission" date="2014-04" db="EMBL/GenBank/DDBJ databases">
        <title>Evolutionary Origins and Diversification of the Mycorrhizal Mutualists.</title>
        <authorList>
            <consortium name="DOE Joint Genome Institute"/>
            <consortium name="Mycorrhizal Genomics Consortium"/>
            <person name="Kohler A."/>
            <person name="Kuo A."/>
            <person name="Nagy L.G."/>
            <person name="Floudas D."/>
            <person name="Copeland A."/>
            <person name="Barry K.W."/>
            <person name="Cichocki N."/>
            <person name="Veneault-Fourrey C."/>
            <person name="LaButti K."/>
            <person name="Lindquist E.A."/>
            <person name="Lipzen A."/>
            <person name="Lundell T."/>
            <person name="Morin E."/>
            <person name="Murat C."/>
            <person name="Riley R."/>
            <person name="Ohm R."/>
            <person name="Sun H."/>
            <person name="Tunlid A."/>
            <person name="Henrissat B."/>
            <person name="Grigoriev I.V."/>
            <person name="Hibbett D.S."/>
            <person name="Martin F."/>
        </authorList>
    </citation>
    <scope>NUCLEOTIDE SEQUENCE [LARGE SCALE GENOMIC DNA]</scope>
    <source>
        <strain evidence="3">FD-334 SS-4</strain>
    </source>
</reference>
<evidence type="ECO:0000313" key="2">
    <source>
        <dbReference type="EMBL" id="KJA26499.1"/>
    </source>
</evidence>
<feature type="chain" id="PRO_5002249144" evidence="1">
    <location>
        <begin position="25"/>
        <end position="195"/>
    </location>
</feature>
<accession>A0A0D2P6D0</accession>
<feature type="signal peptide" evidence="1">
    <location>
        <begin position="1"/>
        <end position="24"/>
    </location>
</feature>
<keyword evidence="1" id="KW-0732">Signal</keyword>
<proteinExistence type="predicted"/>
<dbReference type="AlphaFoldDB" id="A0A0D2P6D0"/>
<gene>
    <name evidence="2" type="ORF">HYPSUDRAFT_36205</name>
</gene>
<sequence>MKFKTLHACFVFTFMIAFTARAAAIPIHHDVHRIGSTGGPRDDSGDHGQFPAWSSHKLSEREVEEIEGRKFYDNVGARLADGLEKVIDAVQNRIAKDKEMRGRYTSGLVARLYNKYRKFNFVVCHTDHKTEFRGRNGHIHHEVNVGFGKTVGFEIYWFKEGTFHRYGDGGYLNWAYYGNVLRTSNEGKDVVFGPR</sequence>